<keyword evidence="2" id="KW-1133">Transmembrane helix</keyword>
<feature type="region of interest" description="Disordered" evidence="1">
    <location>
        <begin position="151"/>
        <end position="219"/>
    </location>
</feature>
<keyword evidence="2" id="KW-0812">Transmembrane</keyword>
<organism evidence="3 4">
    <name type="scientific">Rhizoctonia solani</name>
    <dbReference type="NCBI Taxonomy" id="456999"/>
    <lineage>
        <taxon>Eukaryota</taxon>
        <taxon>Fungi</taxon>
        <taxon>Dikarya</taxon>
        <taxon>Basidiomycota</taxon>
        <taxon>Agaricomycotina</taxon>
        <taxon>Agaricomycetes</taxon>
        <taxon>Cantharellales</taxon>
        <taxon>Ceratobasidiaceae</taxon>
        <taxon>Rhizoctonia</taxon>
    </lineage>
</organism>
<name>A0A8H3H2K9_9AGAM</name>
<evidence type="ECO:0000313" key="4">
    <source>
        <dbReference type="Proteomes" id="UP000663841"/>
    </source>
</evidence>
<dbReference type="EMBL" id="CAJMWW010000642">
    <property type="protein sequence ID" value="CAE6477929.1"/>
    <property type="molecule type" value="Genomic_DNA"/>
</dbReference>
<comment type="caution">
    <text evidence="3">The sequence shown here is derived from an EMBL/GenBank/DDBJ whole genome shotgun (WGS) entry which is preliminary data.</text>
</comment>
<dbReference type="OrthoDB" id="427280at2759"/>
<dbReference type="AlphaFoldDB" id="A0A8H3H2K9"/>
<gene>
    <name evidence="3" type="ORF">RDB_LOCUS197282</name>
</gene>
<proteinExistence type="predicted"/>
<keyword evidence="2" id="KW-0472">Membrane</keyword>
<evidence type="ECO:0000256" key="1">
    <source>
        <dbReference type="SAM" id="MobiDB-lite"/>
    </source>
</evidence>
<evidence type="ECO:0000256" key="2">
    <source>
        <dbReference type="SAM" id="Phobius"/>
    </source>
</evidence>
<accession>A0A8H3H2K9</accession>
<sequence>MDSPVSLVARAAVSDSQTRPLRTFIPLFIVAALLVLGIIVYITFKLVTRLQKSTGRGEKHSENLEQLEDLESAAGHSSVTCCGTVEESKELKPRSPPITFEAEVEEIAKHHDHLIPYNVDVFARSPITEIIPARRSSSIFITRSDSLPLPARAHLQPPSPRRASIPATWSNPRSRWADENRLGSQGKVRYPSYRPATSPVQKPKGLAPEPLRRSITSLL</sequence>
<reference evidence="3" key="1">
    <citation type="submission" date="2021-01" db="EMBL/GenBank/DDBJ databases">
        <authorList>
            <person name="Kaushik A."/>
        </authorList>
    </citation>
    <scope>NUCLEOTIDE SEQUENCE</scope>
    <source>
        <strain evidence="3">AG3-T5</strain>
    </source>
</reference>
<protein>
    <submittedName>
        <fullName evidence="3">Uncharacterized protein</fullName>
    </submittedName>
</protein>
<dbReference type="Proteomes" id="UP000663841">
    <property type="component" value="Unassembled WGS sequence"/>
</dbReference>
<evidence type="ECO:0000313" key="3">
    <source>
        <dbReference type="EMBL" id="CAE6477929.1"/>
    </source>
</evidence>
<feature type="transmembrane region" description="Helical" evidence="2">
    <location>
        <begin position="24"/>
        <end position="44"/>
    </location>
</feature>